<accession>A0AAE9WIJ2</accession>
<gene>
    <name evidence="2" type="ORF">Py17XNL_000104703</name>
</gene>
<feature type="compositionally biased region" description="Acidic residues" evidence="1">
    <location>
        <begin position="52"/>
        <end position="69"/>
    </location>
</feature>
<protein>
    <submittedName>
        <fullName evidence="2">NdP2 protein</fullName>
    </submittedName>
</protein>
<dbReference type="EMBL" id="CP115525">
    <property type="protein sequence ID" value="WBY54453.1"/>
    <property type="molecule type" value="Genomic_DNA"/>
</dbReference>
<evidence type="ECO:0000313" key="3">
    <source>
        <dbReference type="Proteomes" id="UP001054126"/>
    </source>
</evidence>
<organism evidence="2 3">
    <name type="scientific">Plasmodium yoelii yoelii</name>
    <dbReference type="NCBI Taxonomy" id="73239"/>
    <lineage>
        <taxon>Eukaryota</taxon>
        <taxon>Sar</taxon>
        <taxon>Alveolata</taxon>
        <taxon>Apicomplexa</taxon>
        <taxon>Aconoidasida</taxon>
        <taxon>Haemosporida</taxon>
        <taxon>Plasmodiidae</taxon>
        <taxon>Plasmodium</taxon>
        <taxon>Plasmodium (Vinckeia)</taxon>
    </lineage>
</organism>
<evidence type="ECO:0000256" key="1">
    <source>
        <dbReference type="SAM" id="MobiDB-lite"/>
    </source>
</evidence>
<name>A0AAE9WIJ2_PLAYO</name>
<sequence>MYIIQKIKGILYDNDDVASVKKEKKNKKVHINELKDEIWLYKNEYNKENVNEEYDREIEDDNEYYDEENDKQPSDHFLEVPLFDEDDYGKSIKRQMKALPNKKINSIKRYEEEEMSEETLSTTDDDEEIEEPFLDLYEELKVIINREIFKNINFYIC</sequence>
<dbReference type="AlphaFoldDB" id="A0AAE9WIJ2"/>
<reference evidence="2" key="1">
    <citation type="submission" date="2023-01" db="EMBL/GenBank/DDBJ databases">
        <title>Long-Read Genome Assembly and Gene Model Annotations for the Rodent Malaria Parasite Plasmodium yoelii 17XNL.</title>
        <authorList>
            <person name="Mitchell G.J."/>
            <person name="Sebastian A."/>
            <person name="Albert I."/>
            <person name="Lindner S.E."/>
        </authorList>
    </citation>
    <scope>NUCLEOTIDE SEQUENCE</scope>
    <source>
        <strain evidence="2">17XNL clone 1.1</strain>
    </source>
</reference>
<dbReference type="Proteomes" id="UP001054126">
    <property type="component" value="Chromosome 1"/>
</dbReference>
<feature type="region of interest" description="Disordered" evidence="1">
    <location>
        <begin position="52"/>
        <end position="73"/>
    </location>
</feature>
<evidence type="ECO:0000313" key="2">
    <source>
        <dbReference type="EMBL" id="WBY54453.1"/>
    </source>
</evidence>
<proteinExistence type="predicted"/>